<sequence length="153" mass="16917">MSTPALSSPVIVSPDVRSPSRSPSIIQMSLQSQTSTGLPRASLLRRTGSPTSGHSAGSVGSPMRQYGIEVANNEYFRHMYSMVDFCSSDRKSLLKLAKSTHHTVRGGRVAAQARFEQFLSLLKALGEELDDWKWKEFEAEQTLWSLQSQEGDV</sequence>
<dbReference type="GeneID" id="64594058"/>
<feature type="compositionally biased region" description="Low complexity" evidence="1">
    <location>
        <begin position="7"/>
        <end position="26"/>
    </location>
</feature>
<evidence type="ECO:0000256" key="1">
    <source>
        <dbReference type="SAM" id="MobiDB-lite"/>
    </source>
</evidence>
<evidence type="ECO:0000313" key="2">
    <source>
        <dbReference type="EMBL" id="KAG1792185.1"/>
    </source>
</evidence>
<feature type="region of interest" description="Disordered" evidence="1">
    <location>
        <begin position="1"/>
        <end position="62"/>
    </location>
</feature>
<name>A0A9P7AN68_9AGAM</name>
<proteinExistence type="predicted"/>
<comment type="caution">
    <text evidence="2">The sequence shown here is derived from an EMBL/GenBank/DDBJ whole genome shotgun (WGS) entry which is preliminary data.</text>
</comment>
<protein>
    <submittedName>
        <fullName evidence="2">Uncharacterized protein</fullName>
    </submittedName>
</protein>
<dbReference type="EMBL" id="JABBWE010000038">
    <property type="protein sequence ID" value="KAG1792185.1"/>
    <property type="molecule type" value="Genomic_DNA"/>
</dbReference>
<accession>A0A9P7AN68</accession>
<feature type="compositionally biased region" description="Polar residues" evidence="1">
    <location>
        <begin position="27"/>
        <end position="37"/>
    </location>
</feature>
<reference evidence="2" key="1">
    <citation type="journal article" date="2020" name="New Phytol.">
        <title>Comparative genomics reveals dynamic genome evolution in host specialist ectomycorrhizal fungi.</title>
        <authorList>
            <person name="Lofgren L.A."/>
            <person name="Nguyen N.H."/>
            <person name="Vilgalys R."/>
            <person name="Ruytinx J."/>
            <person name="Liao H.L."/>
            <person name="Branco S."/>
            <person name="Kuo A."/>
            <person name="LaButti K."/>
            <person name="Lipzen A."/>
            <person name="Andreopoulos W."/>
            <person name="Pangilinan J."/>
            <person name="Riley R."/>
            <person name="Hundley H."/>
            <person name="Na H."/>
            <person name="Barry K."/>
            <person name="Grigoriev I.V."/>
            <person name="Stajich J.E."/>
            <person name="Kennedy P.G."/>
        </authorList>
    </citation>
    <scope>NUCLEOTIDE SEQUENCE</scope>
    <source>
        <strain evidence="2">S12</strain>
    </source>
</reference>
<dbReference type="OrthoDB" id="2694967at2759"/>
<dbReference type="AlphaFoldDB" id="A0A9P7AN68"/>
<dbReference type="Proteomes" id="UP000719766">
    <property type="component" value="Unassembled WGS sequence"/>
</dbReference>
<evidence type="ECO:0000313" key="3">
    <source>
        <dbReference type="Proteomes" id="UP000719766"/>
    </source>
</evidence>
<keyword evidence="3" id="KW-1185">Reference proteome</keyword>
<organism evidence="2 3">
    <name type="scientific">Suillus plorans</name>
    <dbReference type="NCBI Taxonomy" id="116603"/>
    <lineage>
        <taxon>Eukaryota</taxon>
        <taxon>Fungi</taxon>
        <taxon>Dikarya</taxon>
        <taxon>Basidiomycota</taxon>
        <taxon>Agaricomycotina</taxon>
        <taxon>Agaricomycetes</taxon>
        <taxon>Agaricomycetidae</taxon>
        <taxon>Boletales</taxon>
        <taxon>Suillineae</taxon>
        <taxon>Suillaceae</taxon>
        <taxon>Suillus</taxon>
    </lineage>
</organism>
<gene>
    <name evidence="2" type="ORF">HD556DRAFT_1309486</name>
</gene>
<dbReference type="RefSeq" id="XP_041158853.1">
    <property type="nucleotide sequence ID" value="XM_041300294.1"/>
</dbReference>